<dbReference type="SMART" id="SM00342">
    <property type="entry name" value="HTH_ARAC"/>
    <property type="match status" value="1"/>
</dbReference>
<evidence type="ECO:0000256" key="1">
    <source>
        <dbReference type="ARBA" id="ARBA00023015"/>
    </source>
</evidence>
<evidence type="ECO:0000256" key="2">
    <source>
        <dbReference type="ARBA" id="ARBA00023125"/>
    </source>
</evidence>
<dbReference type="InterPro" id="IPR018060">
    <property type="entry name" value="HTH_AraC"/>
</dbReference>
<dbReference type="Proteomes" id="UP000243413">
    <property type="component" value="Chromosome I"/>
</dbReference>
<evidence type="ECO:0000259" key="5">
    <source>
        <dbReference type="PROSITE" id="PS01124"/>
    </source>
</evidence>
<keyword evidence="3" id="KW-0804">Transcription</keyword>
<dbReference type="AlphaFoldDB" id="A0A1H1RQC9"/>
<name>A0A1H1RQC9_9GAMM</name>
<dbReference type="PANTHER" id="PTHR47894">
    <property type="entry name" value="HTH-TYPE TRANSCRIPTIONAL REGULATOR GADX"/>
    <property type="match status" value="1"/>
</dbReference>
<keyword evidence="1" id="KW-0805">Transcription regulation</keyword>
<feature type="domain" description="HTH araC/xylS-type" evidence="5">
    <location>
        <begin position="262"/>
        <end position="360"/>
    </location>
</feature>
<dbReference type="EMBL" id="LT629763">
    <property type="protein sequence ID" value="SDS37971.1"/>
    <property type="molecule type" value="Genomic_DNA"/>
</dbReference>
<reference evidence="6" key="1">
    <citation type="submission" date="2016-10" db="EMBL/GenBank/DDBJ databases">
        <authorList>
            <person name="de Groot N.N."/>
        </authorList>
    </citation>
    <scope>NUCLEOTIDE SEQUENCE [LARGE SCALE GENOMIC DNA]</scope>
    <source>
        <strain evidence="6">JCM 14963</strain>
    </source>
</reference>
<protein>
    <submittedName>
        <fullName evidence="6">Helix-turn-helix domain-containing protein</fullName>
    </submittedName>
</protein>
<proteinExistence type="predicted"/>
<dbReference type="OrthoDB" id="6350022at2"/>
<organism evidence="6">
    <name type="scientific">Halopseudomonas sabulinigri</name>
    <dbReference type="NCBI Taxonomy" id="472181"/>
    <lineage>
        <taxon>Bacteria</taxon>
        <taxon>Pseudomonadati</taxon>
        <taxon>Pseudomonadota</taxon>
        <taxon>Gammaproteobacteria</taxon>
        <taxon>Pseudomonadales</taxon>
        <taxon>Pseudomonadaceae</taxon>
        <taxon>Halopseudomonas</taxon>
    </lineage>
</organism>
<accession>A0A1H1RQC9</accession>
<feature type="region of interest" description="Disordered" evidence="4">
    <location>
        <begin position="341"/>
        <end position="363"/>
    </location>
</feature>
<dbReference type="GO" id="GO:0003700">
    <property type="term" value="F:DNA-binding transcription factor activity"/>
    <property type="evidence" value="ECO:0007669"/>
    <property type="project" value="InterPro"/>
</dbReference>
<evidence type="ECO:0000256" key="3">
    <source>
        <dbReference type="ARBA" id="ARBA00023163"/>
    </source>
</evidence>
<dbReference type="RefSeq" id="WP_092285836.1">
    <property type="nucleotide sequence ID" value="NZ_LT629763.1"/>
</dbReference>
<dbReference type="PANTHER" id="PTHR47894:SF1">
    <property type="entry name" value="HTH-TYPE TRANSCRIPTIONAL REGULATOR VQSM"/>
    <property type="match status" value="1"/>
</dbReference>
<dbReference type="STRING" id="472181.SAMN05216271_1792"/>
<dbReference type="Pfam" id="PF12625">
    <property type="entry name" value="Arabinose_bd"/>
    <property type="match status" value="1"/>
</dbReference>
<dbReference type="Gene3D" id="1.10.10.60">
    <property type="entry name" value="Homeodomain-like"/>
    <property type="match status" value="1"/>
</dbReference>
<sequence length="363" mass="40584">MEFNSKVIPLHLNPLGFIEGFVQLGVSMPALLAGTGIDPGMFADPAVRISYGQQYRLLRNGLRLTDHPAPGLSIGMQVDWSHFGLIGYVVHCSPSLSEAAEAFMRYQMIAQPFYTVTAGRPVGFIDRDDRFVFPLRCFPPPEADERSVEQFELDFRLATTLRLCVACGNHQVPDTQVHVELTCVSPPHAQLYNELPCASVRFAAKRNAVVVNRRFRIEPFRLTRQAAFRELIARCELDLQAAGLEPTTTAAVRSQLTQRFNRRLQLMGSRDYQEQPLTLAACAQALRLTPRALARRLGQEHSSFRQILQEVRVAFALHHLQASSLRVDDIAELSGFSSASSMRRAVRQSNGKVPGLKTQNVTR</sequence>
<dbReference type="InterPro" id="IPR009057">
    <property type="entry name" value="Homeodomain-like_sf"/>
</dbReference>
<dbReference type="GO" id="GO:0005829">
    <property type="term" value="C:cytosol"/>
    <property type="evidence" value="ECO:0007669"/>
    <property type="project" value="TreeGrafter"/>
</dbReference>
<evidence type="ECO:0000313" key="6">
    <source>
        <dbReference type="EMBL" id="SDS37971.1"/>
    </source>
</evidence>
<dbReference type="SUPFAM" id="SSF46689">
    <property type="entry name" value="Homeodomain-like"/>
    <property type="match status" value="1"/>
</dbReference>
<evidence type="ECO:0000256" key="4">
    <source>
        <dbReference type="SAM" id="MobiDB-lite"/>
    </source>
</evidence>
<keyword evidence="2" id="KW-0238">DNA-binding</keyword>
<dbReference type="InterPro" id="IPR032687">
    <property type="entry name" value="AraC-type_N"/>
</dbReference>
<dbReference type="GO" id="GO:0000976">
    <property type="term" value="F:transcription cis-regulatory region binding"/>
    <property type="evidence" value="ECO:0007669"/>
    <property type="project" value="TreeGrafter"/>
</dbReference>
<gene>
    <name evidence="6" type="ORF">SAMN05216271_1792</name>
</gene>
<dbReference type="PROSITE" id="PS01124">
    <property type="entry name" value="HTH_ARAC_FAMILY_2"/>
    <property type="match status" value="1"/>
</dbReference>
<dbReference type="Pfam" id="PF12833">
    <property type="entry name" value="HTH_18"/>
    <property type="match status" value="1"/>
</dbReference>